<dbReference type="GO" id="GO:0009317">
    <property type="term" value="C:acetyl-CoA carboxylase complex"/>
    <property type="evidence" value="ECO:0007669"/>
    <property type="project" value="InterPro"/>
</dbReference>
<dbReference type="CDD" id="cd06850">
    <property type="entry name" value="biotinyl_domain"/>
    <property type="match status" value="1"/>
</dbReference>
<dbReference type="Pfam" id="PF00364">
    <property type="entry name" value="Biotin_lipoyl"/>
    <property type="match status" value="1"/>
</dbReference>
<name>A0A6S6QY29_9FIRM</name>
<dbReference type="RefSeq" id="WP_184091723.1">
    <property type="nucleotide sequence ID" value="NZ_AP023367.1"/>
</dbReference>
<dbReference type="Gene3D" id="2.40.50.100">
    <property type="match status" value="1"/>
</dbReference>
<keyword evidence="6 8" id="KW-0275">Fatty acid biosynthesis</keyword>
<evidence type="ECO:0000256" key="3">
    <source>
        <dbReference type="ARBA" id="ARBA00022516"/>
    </source>
</evidence>
<evidence type="ECO:0000256" key="1">
    <source>
        <dbReference type="ARBA" id="ARBA00005194"/>
    </source>
</evidence>
<gene>
    <name evidence="9" type="primary">accB</name>
    <name evidence="9" type="ORF">acsn021_36820</name>
</gene>
<dbReference type="GO" id="GO:0006633">
    <property type="term" value="P:fatty acid biosynthetic process"/>
    <property type="evidence" value="ECO:0007669"/>
    <property type="project" value="UniProtKB-UniPathway"/>
</dbReference>
<evidence type="ECO:0000256" key="8">
    <source>
        <dbReference type="RuleBase" id="RU364072"/>
    </source>
</evidence>
<dbReference type="AlphaFoldDB" id="A0A6S6QY29"/>
<dbReference type="Proteomes" id="UP000515561">
    <property type="component" value="Chromosome"/>
</dbReference>
<evidence type="ECO:0000256" key="7">
    <source>
        <dbReference type="ARBA" id="ARBA00023267"/>
    </source>
</evidence>
<dbReference type="PANTHER" id="PTHR45266">
    <property type="entry name" value="OXALOACETATE DECARBOXYLASE ALPHA CHAIN"/>
    <property type="match status" value="1"/>
</dbReference>
<dbReference type="PROSITE" id="PS00188">
    <property type="entry name" value="BIOTIN"/>
    <property type="match status" value="1"/>
</dbReference>
<dbReference type="InterPro" id="IPR050709">
    <property type="entry name" value="Biotin_Carboxyl_Carrier/Decarb"/>
</dbReference>
<dbReference type="InterPro" id="IPR001882">
    <property type="entry name" value="Biotin_BS"/>
</dbReference>
<dbReference type="InterPro" id="IPR011053">
    <property type="entry name" value="Single_hybrid_motif"/>
</dbReference>
<evidence type="ECO:0000313" key="9">
    <source>
        <dbReference type="EMBL" id="BCJ96113.1"/>
    </source>
</evidence>
<dbReference type="InterPro" id="IPR001249">
    <property type="entry name" value="AcCoA_biotinCC"/>
</dbReference>
<organism evidence="9 10">
    <name type="scientific">Anaerocolumna cellulosilytica</name>
    <dbReference type="NCBI Taxonomy" id="433286"/>
    <lineage>
        <taxon>Bacteria</taxon>
        <taxon>Bacillati</taxon>
        <taxon>Bacillota</taxon>
        <taxon>Clostridia</taxon>
        <taxon>Lachnospirales</taxon>
        <taxon>Lachnospiraceae</taxon>
        <taxon>Anaerocolumna</taxon>
    </lineage>
</organism>
<dbReference type="PANTHER" id="PTHR45266:SF3">
    <property type="entry name" value="OXALOACETATE DECARBOXYLASE ALPHA CHAIN"/>
    <property type="match status" value="1"/>
</dbReference>
<dbReference type="GO" id="GO:0003989">
    <property type="term" value="F:acetyl-CoA carboxylase activity"/>
    <property type="evidence" value="ECO:0007669"/>
    <property type="project" value="InterPro"/>
</dbReference>
<dbReference type="EMBL" id="AP023367">
    <property type="protein sequence ID" value="BCJ96113.1"/>
    <property type="molecule type" value="Genomic_DNA"/>
</dbReference>
<dbReference type="PROSITE" id="PS50968">
    <property type="entry name" value="BIOTINYL_LIPOYL"/>
    <property type="match status" value="1"/>
</dbReference>
<dbReference type="UniPathway" id="UPA00094"/>
<dbReference type="InterPro" id="IPR000089">
    <property type="entry name" value="Biotin_lipoyl"/>
</dbReference>
<evidence type="ECO:0000256" key="2">
    <source>
        <dbReference type="ARBA" id="ARBA00017562"/>
    </source>
</evidence>
<evidence type="ECO:0000256" key="5">
    <source>
        <dbReference type="ARBA" id="ARBA00023098"/>
    </source>
</evidence>
<keyword evidence="5 8" id="KW-0443">Lipid metabolism</keyword>
<keyword evidence="3 8" id="KW-0444">Lipid biosynthesis</keyword>
<proteinExistence type="predicted"/>
<dbReference type="KEGG" id="acel:acsn021_36820"/>
<comment type="function">
    <text evidence="8">This protein is a component of the acetyl coenzyme A carboxylase complex; first, biotin carboxylase catalyzes the carboxylation of the carrier protein and then the transcarboxylase transfers the carboxyl group to form malonyl-CoA.</text>
</comment>
<sequence>MEFENIIKLIKTVSESNLTSFTYAEGDLSLSFQKEHGALSTVAGSIPITSSVTKEEAVEEETHKFSIKSPMVGTFYSAKTEGGEPYISIGDKVKKGQVIGIVEAMKLMNEIESSYDGIVEEILVENKNMVEYGQPLVHIRPL</sequence>
<evidence type="ECO:0000256" key="6">
    <source>
        <dbReference type="ARBA" id="ARBA00023160"/>
    </source>
</evidence>
<keyword evidence="10" id="KW-1185">Reference proteome</keyword>
<dbReference type="PRINTS" id="PR01071">
    <property type="entry name" value="ACOABIOTINCC"/>
</dbReference>
<comment type="pathway">
    <text evidence="1 8">Lipid metabolism; fatty acid biosynthesis.</text>
</comment>
<evidence type="ECO:0000256" key="4">
    <source>
        <dbReference type="ARBA" id="ARBA00022832"/>
    </source>
</evidence>
<reference evidence="9 10" key="1">
    <citation type="journal article" date="2016" name="Int. J. Syst. Evol. Microbiol.">
        <title>Descriptions of Anaerotaenia torta gen. nov., sp. nov. and Anaerocolumna cellulosilytica gen. nov., sp. nov. isolated from a methanogenic reactor of cattle waste.</title>
        <authorList>
            <person name="Uek A."/>
            <person name="Ohtaki Y."/>
            <person name="Kaku N."/>
            <person name="Ueki K."/>
        </authorList>
    </citation>
    <scope>NUCLEOTIDE SEQUENCE [LARGE SCALE GENOMIC DNA]</scope>
    <source>
        <strain evidence="9 10">SN021</strain>
    </source>
</reference>
<accession>A0A6S6QY29</accession>
<evidence type="ECO:0000313" key="10">
    <source>
        <dbReference type="Proteomes" id="UP000515561"/>
    </source>
</evidence>
<keyword evidence="4 8" id="KW-0276">Fatty acid metabolism</keyword>
<dbReference type="SUPFAM" id="SSF51230">
    <property type="entry name" value="Single hybrid motif"/>
    <property type="match status" value="1"/>
</dbReference>
<keyword evidence="7 8" id="KW-0092">Biotin</keyword>
<protein>
    <recommendedName>
        <fullName evidence="2 8">Biotin carboxyl carrier protein of acetyl-CoA carboxylase</fullName>
    </recommendedName>
</protein>